<proteinExistence type="predicted"/>
<dbReference type="OrthoDB" id="2139348at2759"/>
<dbReference type="Proteomes" id="UP000677054">
    <property type="component" value="Unassembled WGS sequence"/>
</dbReference>
<evidence type="ECO:0000313" key="1">
    <source>
        <dbReference type="EMBL" id="CAD7244078.1"/>
    </source>
</evidence>
<evidence type="ECO:0000313" key="2">
    <source>
        <dbReference type="Proteomes" id="UP000677054"/>
    </source>
</evidence>
<dbReference type="AlphaFoldDB" id="A0A7R8X4U5"/>
<keyword evidence="2" id="KW-1185">Reference proteome</keyword>
<sequence>MTRISIMPHVHKDMSHPLMKTSYDHECFPPRKFEVREFFCGWGAAFINITVTFPLNKVMFRQCEHYIGMRGLSISASGQGGVVGYRCPGSSSPDRRHDEIVYRNAGLTHTGVGKPRIPI</sequence>
<gene>
    <name evidence="1" type="ORF">DSTB1V02_LOCUS3982</name>
</gene>
<protein>
    <submittedName>
        <fullName evidence="1">Uncharacterized protein</fullName>
    </submittedName>
</protein>
<reference evidence="1" key="1">
    <citation type="submission" date="2020-11" db="EMBL/GenBank/DDBJ databases">
        <authorList>
            <person name="Tran Van P."/>
        </authorList>
    </citation>
    <scope>NUCLEOTIDE SEQUENCE</scope>
</reference>
<name>A0A7R8X4U5_9CRUS</name>
<accession>A0A7R8X4U5</accession>
<dbReference type="EMBL" id="LR900073">
    <property type="protein sequence ID" value="CAD7244078.1"/>
    <property type="molecule type" value="Genomic_DNA"/>
</dbReference>
<dbReference type="EMBL" id="CAJPEV010000556">
    <property type="protein sequence ID" value="CAG0886433.1"/>
    <property type="molecule type" value="Genomic_DNA"/>
</dbReference>
<organism evidence="1">
    <name type="scientific">Darwinula stevensoni</name>
    <dbReference type="NCBI Taxonomy" id="69355"/>
    <lineage>
        <taxon>Eukaryota</taxon>
        <taxon>Metazoa</taxon>
        <taxon>Ecdysozoa</taxon>
        <taxon>Arthropoda</taxon>
        <taxon>Crustacea</taxon>
        <taxon>Oligostraca</taxon>
        <taxon>Ostracoda</taxon>
        <taxon>Podocopa</taxon>
        <taxon>Podocopida</taxon>
        <taxon>Darwinulocopina</taxon>
        <taxon>Darwinuloidea</taxon>
        <taxon>Darwinulidae</taxon>
        <taxon>Darwinula</taxon>
    </lineage>
</organism>